<organism evidence="9 10">
    <name type="scientific">Gottfriedia luciferensis</name>
    <dbReference type="NCBI Taxonomy" id="178774"/>
    <lineage>
        <taxon>Bacteria</taxon>
        <taxon>Bacillati</taxon>
        <taxon>Bacillota</taxon>
        <taxon>Bacilli</taxon>
        <taxon>Bacillales</taxon>
        <taxon>Bacillaceae</taxon>
        <taxon>Gottfriedia</taxon>
    </lineage>
</organism>
<dbReference type="InterPro" id="IPR038063">
    <property type="entry name" value="Transpep_catalytic_dom"/>
</dbReference>
<keyword evidence="4 6" id="KW-0573">Peptidoglycan synthesis</keyword>
<dbReference type="InterPro" id="IPR005490">
    <property type="entry name" value="LD_TPept_cat_dom"/>
</dbReference>
<dbReference type="SUPFAM" id="SSF141523">
    <property type="entry name" value="L,D-transpeptidase catalytic domain-like"/>
    <property type="match status" value="1"/>
</dbReference>
<gene>
    <name evidence="9" type="ORF">BED47_07400</name>
</gene>
<reference evidence="9 10" key="1">
    <citation type="submission" date="2016-07" db="EMBL/GenBank/DDBJ databases">
        <authorList>
            <person name="Townsley L."/>
            <person name="Shank E.A."/>
        </authorList>
    </citation>
    <scope>NUCLEOTIDE SEQUENCE [LARGE SCALE GENOMIC DNA]</scope>
    <source>
        <strain evidence="9 10">CH01</strain>
    </source>
</reference>
<evidence type="ECO:0000256" key="4">
    <source>
        <dbReference type="ARBA" id="ARBA00022984"/>
    </source>
</evidence>
<comment type="caution">
    <text evidence="9">The sequence shown here is derived from an EMBL/GenBank/DDBJ whole genome shotgun (WGS) entry which is preliminary data.</text>
</comment>
<evidence type="ECO:0000256" key="6">
    <source>
        <dbReference type="PROSITE-ProRule" id="PRU01373"/>
    </source>
</evidence>
<evidence type="ECO:0000256" key="2">
    <source>
        <dbReference type="ARBA" id="ARBA00022679"/>
    </source>
</evidence>
<dbReference type="RefSeq" id="WP_069034232.1">
    <property type="nucleotide sequence ID" value="NZ_MDKC01000023.1"/>
</dbReference>
<comment type="pathway">
    <text evidence="1 6">Cell wall biogenesis; peptidoglycan biosynthesis.</text>
</comment>
<keyword evidence="2" id="KW-0808">Transferase</keyword>
<keyword evidence="3 6" id="KW-0133">Cell shape</keyword>
<protein>
    <recommendedName>
        <fullName evidence="8">L,D-TPase catalytic domain-containing protein</fullName>
    </recommendedName>
</protein>
<accession>A0ABX2ZP93</accession>
<feature type="domain" description="L,D-TPase catalytic" evidence="8">
    <location>
        <begin position="357"/>
        <end position="482"/>
    </location>
</feature>
<evidence type="ECO:0000256" key="1">
    <source>
        <dbReference type="ARBA" id="ARBA00004752"/>
    </source>
</evidence>
<dbReference type="PROSITE" id="PS52029">
    <property type="entry name" value="LD_TPASE"/>
    <property type="match status" value="1"/>
</dbReference>
<dbReference type="InterPro" id="IPR038054">
    <property type="entry name" value="LD_TPept-like_central_sf"/>
</dbReference>
<evidence type="ECO:0000313" key="10">
    <source>
        <dbReference type="Proteomes" id="UP000094580"/>
    </source>
</evidence>
<evidence type="ECO:0000313" key="9">
    <source>
        <dbReference type="EMBL" id="ODG91566.1"/>
    </source>
</evidence>
<dbReference type="Gene3D" id="2.40.440.10">
    <property type="entry name" value="L,D-transpeptidase catalytic domain-like"/>
    <property type="match status" value="1"/>
</dbReference>
<keyword evidence="7" id="KW-0472">Membrane</keyword>
<dbReference type="PANTHER" id="PTHR30582:SF33">
    <property type="entry name" value="EXPORTED PROTEIN"/>
    <property type="match status" value="1"/>
</dbReference>
<name>A0ABX2ZP93_9BACI</name>
<dbReference type="PANTHER" id="PTHR30582">
    <property type="entry name" value="L,D-TRANSPEPTIDASE"/>
    <property type="match status" value="1"/>
</dbReference>
<dbReference type="CDD" id="cd16913">
    <property type="entry name" value="YkuD_like"/>
    <property type="match status" value="1"/>
</dbReference>
<keyword evidence="7" id="KW-0812">Transmembrane</keyword>
<keyword evidence="5 6" id="KW-0961">Cell wall biogenesis/degradation</keyword>
<feature type="active site" description="Nucleophile" evidence="6">
    <location>
        <position position="458"/>
    </location>
</feature>
<keyword evidence="10" id="KW-1185">Reference proteome</keyword>
<evidence type="ECO:0000256" key="3">
    <source>
        <dbReference type="ARBA" id="ARBA00022960"/>
    </source>
</evidence>
<dbReference type="InterPro" id="IPR022029">
    <property type="entry name" value="YoaR-like_PG-bd"/>
</dbReference>
<keyword evidence="7" id="KW-1133">Transmembrane helix</keyword>
<evidence type="ECO:0000259" key="8">
    <source>
        <dbReference type="PROSITE" id="PS52029"/>
    </source>
</evidence>
<proteinExistence type="predicted"/>
<dbReference type="Pfam" id="PF12229">
    <property type="entry name" value="PG_binding_4"/>
    <property type="match status" value="1"/>
</dbReference>
<dbReference type="EMBL" id="MDKC01000023">
    <property type="protein sequence ID" value="ODG91566.1"/>
    <property type="molecule type" value="Genomic_DNA"/>
</dbReference>
<feature type="active site" description="Proton donor/acceptor" evidence="6">
    <location>
        <position position="437"/>
    </location>
</feature>
<sequence>MGGIVLESTLNVKGNNIQRGRSFKRSLPWHFILIGIIIIITLIIVFSYRANHFNAQIKVNGINLGGLNTNEALKKLQTSELKNIVYVGDQKILDGKDTKMSFTENDLPAIKKIVKDQRTFFPSSKEKNYSLMPSKRDEDQIHTMKKQIEDKLLTLNKSLKAPKDATVQLKQGKIIVSKSISGEQYDIDRLLKDYNGQGYTSIIRLKPVYIQPIKEDNQIVKNEKKKLQELLGRTVQYKVQDKVYSLNAAELIQNASVSKDMKITIDSSNLKNKIAEINNSQSTLNKNFKFKTHSGSVISVKGEGYGWALDAEKESSLVQQAFETGKKSISPTHIIGNGWNNEGYGYNTTTNNGIGDTYAEVSIAEQRIWLYKNGKLVITTNVVTGKHITGEDTSKGVWYILFKRTPSILRGSHVGLGSYEVKVDYWAPFTNSGQGFHDASWRSNWSSNAYLTAGSGGCVNTPPSLMKTVYDNLSTYEPVVIY</sequence>
<evidence type="ECO:0000256" key="5">
    <source>
        <dbReference type="ARBA" id="ARBA00023316"/>
    </source>
</evidence>
<dbReference type="InterPro" id="IPR050979">
    <property type="entry name" value="LD-transpeptidase"/>
</dbReference>
<evidence type="ECO:0000256" key="7">
    <source>
        <dbReference type="SAM" id="Phobius"/>
    </source>
</evidence>
<dbReference type="SUPFAM" id="SSF143985">
    <property type="entry name" value="L,D-transpeptidase pre-catalytic domain-like"/>
    <property type="match status" value="1"/>
</dbReference>
<dbReference type="Gene3D" id="3.10.20.800">
    <property type="match status" value="1"/>
</dbReference>
<dbReference type="Proteomes" id="UP000094580">
    <property type="component" value="Unassembled WGS sequence"/>
</dbReference>
<dbReference type="Pfam" id="PF03734">
    <property type="entry name" value="YkuD"/>
    <property type="match status" value="1"/>
</dbReference>
<feature type="transmembrane region" description="Helical" evidence="7">
    <location>
        <begin position="27"/>
        <end position="48"/>
    </location>
</feature>